<dbReference type="InterPro" id="IPR006685">
    <property type="entry name" value="MscS_channel_2nd"/>
</dbReference>
<dbReference type="InterPro" id="IPR008910">
    <property type="entry name" value="MSC_TM_helix"/>
</dbReference>
<dbReference type="PANTHER" id="PTHR30221">
    <property type="entry name" value="SMALL-CONDUCTANCE MECHANOSENSITIVE CHANNEL"/>
    <property type="match status" value="1"/>
</dbReference>
<keyword evidence="1" id="KW-1133">Transmembrane helix</keyword>
<gene>
    <name evidence="3" type="ORF">ACFS29_19885</name>
</gene>
<evidence type="ECO:0000313" key="4">
    <source>
        <dbReference type="Proteomes" id="UP001597548"/>
    </source>
</evidence>
<evidence type="ECO:0000256" key="1">
    <source>
        <dbReference type="SAM" id="Phobius"/>
    </source>
</evidence>
<feature type="domain" description="Mechanosensitive ion channel MscS" evidence="2">
    <location>
        <begin position="222"/>
        <end position="272"/>
    </location>
</feature>
<organism evidence="3 4">
    <name type="scientific">Psychroserpens luteus</name>
    <dbReference type="NCBI Taxonomy" id="1434066"/>
    <lineage>
        <taxon>Bacteria</taxon>
        <taxon>Pseudomonadati</taxon>
        <taxon>Bacteroidota</taxon>
        <taxon>Flavobacteriia</taxon>
        <taxon>Flavobacteriales</taxon>
        <taxon>Flavobacteriaceae</taxon>
        <taxon>Psychroserpens</taxon>
    </lineage>
</organism>
<keyword evidence="1" id="KW-0472">Membrane</keyword>
<dbReference type="Proteomes" id="UP001597548">
    <property type="component" value="Unassembled WGS sequence"/>
</dbReference>
<protein>
    <submittedName>
        <fullName evidence="3">Mechanosensitive ion channel domain-containing protein</fullName>
    </submittedName>
</protein>
<proteinExistence type="predicted"/>
<comment type="caution">
    <text evidence="3">The sequence shown here is derived from an EMBL/GenBank/DDBJ whole genome shotgun (WGS) entry which is preliminary data.</text>
</comment>
<feature type="transmembrane region" description="Helical" evidence="1">
    <location>
        <begin position="186"/>
        <end position="209"/>
    </location>
</feature>
<dbReference type="EMBL" id="JBHUOS010000016">
    <property type="protein sequence ID" value="MFD2917924.1"/>
    <property type="molecule type" value="Genomic_DNA"/>
</dbReference>
<feature type="transmembrane region" description="Helical" evidence="1">
    <location>
        <begin position="91"/>
        <end position="111"/>
    </location>
</feature>
<reference evidence="4" key="1">
    <citation type="journal article" date="2019" name="Int. J. Syst. Evol. Microbiol.">
        <title>The Global Catalogue of Microorganisms (GCM) 10K type strain sequencing project: providing services to taxonomists for standard genome sequencing and annotation.</title>
        <authorList>
            <consortium name="The Broad Institute Genomics Platform"/>
            <consortium name="The Broad Institute Genome Sequencing Center for Infectious Disease"/>
            <person name="Wu L."/>
            <person name="Ma J."/>
        </authorList>
    </citation>
    <scope>NUCLEOTIDE SEQUENCE [LARGE SCALE GENOMIC DNA]</scope>
    <source>
        <strain evidence="4">KCTC 32514</strain>
    </source>
</reference>
<sequence length="276" mass="30905">MEQVSEYKDIVMDSLSTMWLEMTKIFPSIVGALVILVLGWLIAKVVVKIIKKALKLAKVNKLDDMINEIEIVEGKQLNFDIIKVISTFVKYLIYIMILIVVSDILNLKIISEQISNLLGYLPKLFAALIIFTAGLLFANFVKNGLKKLFESMDLSGGKMISQVVFFLLLIFISITALNQAGINTEIITSNFTMILAAFLVAFALAFGLGAKDVVTDLLKTFYTRKTFEIGKKIEFQEKVYEIEAINNISVVLKDSEGKKVIIPVKDIVESHIKVVD</sequence>
<evidence type="ECO:0000259" key="2">
    <source>
        <dbReference type="Pfam" id="PF00924"/>
    </source>
</evidence>
<dbReference type="RefSeq" id="WP_194506860.1">
    <property type="nucleotide sequence ID" value="NZ_JADILU010000002.1"/>
</dbReference>
<feature type="transmembrane region" description="Helical" evidence="1">
    <location>
        <begin position="117"/>
        <end position="138"/>
    </location>
</feature>
<dbReference type="Gene3D" id="1.10.287.1260">
    <property type="match status" value="2"/>
</dbReference>
<dbReference type="InterPro" id="IPR045275">
    <property type="entry name" value="MscS_archaea/bacteria_type"/>
</dbReference>
<feature type="transmembrane region" description="Helical" evidence="1">
    <location>
        <begin position="159"/>
        <end position="180"/>
    </location>
</feature>
<dbReference type="PANTHER" id="PTHR30221:SF1">
    <property type="entry name" value="SMALL-CONDUCTANCE MECHANOSENSITIVE CHANNEL"/>
    <property type="match status" value="1"/>
</dbReference>
<feature type="transmembrane region" description="Helical" evidence="1">
    <location>
        <begin position="25"/>
        <end position="47"/>
    </location>
</feature>
<dbReference type="Pfam" id="PF00924">
    <property type="entry name" value="MS_channel_2nd"/>
    <property type="match status" value="1"/>
</dbReference>
<keyword evidence="1" id="KW-0812">Transmembrane</keyword>
<accession>A0ABW5ZY09</accession>
<dbReference type="Pfam" id="PF05552">
    <property type="entry name" value="MS_channel_1st_1"/>
    <property type="match status" value="2"/>
</dbReference>
<evidence type="ECO:0000313" key="3">
    <source>
        <dbReference type="EMBL" id="MFD2917924.1"/>
    </source>
</evidence>
<keyword evidence="4" id="KW-1185">Reference proteome</keyword>
<name>A0ABW5ZY09_9FLAO</name>